<evidence type="ECO:0000256" key="1">
    <source>
        <dbReference type="SAM" id="SignalP"/>
    </source>
</evidence>
<keyword evidence="3" id="KW-1185">Reference proteome</keyword>
<proteinExistence type="predicted"/>
<dbReference type="PROSITE" id="PS51257">
    <property type="entry name" value="PROKAR_LIPOPROTEIN"/>
    <property type="match status" value="1"/>
</dbReference>
<protein>
    <recommendedName>
        <fullName evidence="4">Lipoprotein</fullName>
    </recommendedName>
</protein>
<evidence type="ECO:0008006" key="4">
    <source>
        <dbReference type="Google" id="ProtNLM"/>
    </source>
</evidence>
<organism evidence="2 3">
    <name type="scientific">Variovorax humicola</name>
    <dbReference type="NCBI Taxonomy" id="1769758"/>
    <lineage>
        <taxon>Bacteria</taxon>
        <taxon>Pseudomonadati</taxon>
        <taxon>Pseudomonadota</taxon>
        <taxon>Betaproteobacteria</taxon>
        <taxon>Burkholderiales</taxon>
        <taxon>Comamonadaceae</taxon>
        <taxon>Variovorax</taxon>
    </lineage>
</organism>
<accession>A0ABU8W7U6</accession>
<keyword evidence="1" id="KW-0732">Signal</keyword>
<evidence type="ECO:0000313" key="3">
    <source>
        <dbReference type="Proteomes" id="UP001363010"/>
    </source>
</evidence>
<feature type="signal peptide" evidence="1">
    <location>
        <begin position="1"/>
        <end position="28"/>
    </location>
</feature>
<gene>
    <name evidence="2" type="ORF">WKW80_29530</name>
</gene>
<dbReference type="Proteomes" id="UP001363010">
    <property type="component" value="Unassembled WGS sequence"/>
</dbReference>
<feature type="chain" id="PRO_5047063774" description="Lipoprotein" evidence="1">
    <location>
        <begin position="29"/>
        <end position="137"/>
    </location>
</feature>
<sequence length="137" mass="14742">MKHLADPLKSLAAAAVIVLVAGCATSNALNNDNLAVAAGFKVITPKKPDQQAILAKLPKDKVTPVNYQGSTYYVLPDSMNNLAYVGGPAQYQDYQKLRVAKQLSNNNLEAAQMNEMNSMDWGGWGGWGGPAFVGFRR</sequence>
<dbReference type="RefSeq" id="WP_340367160.1">
    <property type="nucleotide sequence ID" value="NZ_JBBKZV010000029.1"/>
</dbReference>
<reference evidence="2 3" key="1">
    <citation type="submission" date="2024-03" db="EMBL/GenBank/DDBJ databases">
        <title>Novel species of the genus Variovorax.</title>
        <authorList>
            <person name="Liu Q."/>
            <person name="Xin Y.-H."/>
        </authorList>
    </citation>
    <scope>NUCLEOTIDE SEQUENCE [LARGE SCALE GENOMIC DNA]</scope>
    <source>
        <strain evidence="2 3">KACC 18501</strain>
    </source>
</reference>
<comment type="caution">
    <text evidence="2">The sequence shown here is derived from an EMBL/GenBank/DDBJ whole genome shotgun (WGS) entry which is preliminary data.</text>
</comment>
<evidence type="ECO:0000313" key="2">
    <source>
        <dbReference type="EMBL" id="MEJ8826122.1"/>
    </source>
</evidence>
<dbReference type="EMBL" id="JBBKZV010000029">
    <property type="protein sequence ID" value="MEJ8826122.1"/>
    <property type="molecule type" value="Genomic_DNA"/>
</dbReference>
<name>A0ABU8W7U6_9BURK</name>